<dbReference type="Proteomes" id="UP000287247">
    <property type="component" value="Unassembled WGS sequence"/>
</dbReference>
<dbReference type="InterPro" id="IPR008279">
    <property type="entry name" value="PEP-util_enz_mobile_dom"/>
</dbReference>
<comment type="cofactor">
    <cofactor evidence="1">
        <name>Mg(2+)</name>
        <dbReference type="ChEBI" id="CHEBI:18420"/>
    </cofactor>
</comment>
<gene>
    <name evidence="18" type="ORF">AsFPU1_0892</name>
</gene>
<keyword evidence="8" id="KW-0479">Metal-binding</keyword>
<dbReference type="UniPathway" id="UPA00138"/>
<keyword evidence="10" id="KW-0418">Kinase</keyword>
<proteinExistence type="inferred from homology"/>
<evidence type="ECO:0000256" key="3">
    <source>
        <dbReference type="ARBA" id="ARBA00004742"/>
    </source>
</evidence>
<evidence type="ECO:0000256" key="11">
    <source>
        <dbReference type="ARBA" id="ARBA00022840"/>
    </source>
</evidence>
<dbReference type="RefSeq" id="WP_124972272.1">
    <property type="nucleotide sequence ID" value="NZ_BDQK01000003.1"/>
</dbReference>
<keyword evidence="18" id="KW-0670">Pyruvate</keyword>
<dbReference type="Pfam" id="PF00391">
    <property type="entry name" value="PEP-utilizers"/>
    <property type="match status" value="1"/>
</dbReference>
<evidence type="ECO:0000259" key="17">
    <source>
        <dbReference type="Pfam" id="PF02896"/>
    </source>
</evidence>
<sequence length="761" mass="84617">MINLSWLPQIESSDRPWVGEKVWMLSQLKKLGYPVLPGFVISGQIFREFLESLDDSTSLLADFPTSSLHLDVDNPRALQLVAQQSRQAILNKSLPPTWQETLTQAISQINAPALIIRSSIAAPWPIRQELSGLAPSQVCWNHPQALELALKQAWAQMLSAKSLFYWQRLGKQIKELNLGILVQPLNNAIASGIVTLQTDSWEIQSTWGLGHSLLQGEVLPDMFKLDLFTGNISQKQLGNKNRAYRLKSPPDSPEISQTCLEAYILSTSNAEQYSLDESYLCQLFQLITDLSDEPFSWGSLEWMLLESTTPPNLPTLVINQLMLSSSLSNPSPAKVAPSPIKEQVLLTGLGAAPGRIQGLTQVITPDTPLEPSRLTGHIIVTQQIYPSELSLIKQAGGIITERGGMTSHAAILARELGVPVVVGVSGATQILKTGESVVLDGETGEIYRSLFPQKEVKVNKNLAQPKTSPRFNYPIGTKLMVNASQLSSLDLMMELPLDGVGLLRSELLFLDLCYPYCLEQWFEQTAPCEVIKQLAGGIREFAVSFAPRPVFYRSFDEKFSDSFNSNFEVDYRGTAGYCLDSTRFEQELQALAQVQREGYHNLNLILPFVRSVEEFRFCRNLVEKSQLFASDFFELWIMAEVPSIMFELSQYVEAGVQGIAIGTNDLAPLLLGINRDNPRLSDSSKSCPLALLNGLKFLIQQAKQLEIPSAICGQIMVQYPEIIQELVRSGITTISVEADAVERTYQAIARAEQRLLLELMR</sequence>
<evidence type="ECO:0000256" key="6">
    <source>
        <dbReference type="ARBA" id="ARBA00021623"/>
    </source>
</evidence>
<dbReference type="InterPro" id="IPR036637">
    <property type="entry name" value="Phosphohistidine_dom_sf"/>
</dbReference>
<evidence type="ECO:0000256" key="9">
    <source>
        <dbReference type="ARBA" id="ARBA00022741"/>
    </source>
</evidence>
<evidence type="ECO:0000313" key="19">
    <source>
        <dbReference type="Proteomes" id="UP000287247"/>
    </source>
</evidence>
<evidence type="ECO:0000256" key="14">
    <source>
        <dbReference type="ARBA" id="ARBA00047700"/>
    </source>
</evidence>
<dbReference type="InterPro" id="IPR013815">
    <property type="entry name" value="ATP_grasp_subdomain_1"/>
</dbReference>
<dbReference type="EMBL" id="BDQK01000003">
    <property type="protein sequence ID" value="GBF79496.1"/>
    <property type="molecule type" value="Genomic_DNA"/>
</dbReference>
<dbReference type="Gene3D" id="3.50.30.10">
    <property type="entry name" value="Phosphohistidine domain"/>
    <property type="match status" value="1"/>
</dbReference>
<keyword evidence="7" id="KW-0808">Transferase</keyword>
<dbReference type="InterPro" id="IPR018274">
    <property type="entry name" value="PEP_util_AS"/>
</dbReference>
<comment type="caution">
    <text evidence="18">The sequence shown here is derived from an EMBL/GenBank/DDBJ whole genome shotgun (WGS) entry which is preliminary data.</text>
</comment>
<accession>A0A401IE29</accession>
<dbReference type="GO" id="GO:0008986">
    <property type="term" value="F:pyruvate, water dikinase activity"/>
    <property type="evidence" value="ECO:0007669"/>
    <property type="project" value="UniProtKB-EC"/>
</dbReference>
<dbReference type="Pfam" id="PF02896">
    <property type="entry name" value="PEP-utilizers_C"/>
    <property type="match status" value="1"/>
</dbReference>
<dbReference type="GO" id="GO:0046872">
    <property type="term" value="F:metal ion binding"/>
    <property type="evidence" value="ECO:0007669"/>
    <property type="project" value="UniProtKB-KW"/>
</dbReference>
<comment type="pathway">
    <text evidence="3">Carbohydrate biosynthesis; gluconeogenesis.</text>
</comment>
<evidence type="ECO:0000256" key="1">
    <source>
        <dbReference type="ARBA" id="ARBA00001946"/>
    </source>
</evidence>
<dbReference type="OrthoDB" id="9765468at2"/>
<dbReference type="PANTHER" id="PTHR43030">
    <property type="entry name" value="PHOSPHOENOLPYRUVATE SYNTHASE"/>
    <property type="match status" value="1"/>
</dbReference>
<evidence type="ECO:0000256" key="4">
    <source>
        <dbReference type="ARBA" id="ARBA00007837"/>
    </source>
</evidence>
<dbReference type="SUPFAM" id="SSF52009">
    <property type="entry name" value="Phosphohistidine domain"/>
    <property type="match status" value="1"/>
</dbReference>
<keyword evidence="11" id="KW-0067">ATP-binding</keyword>
<organism evidence="18 19">
    <name type="scientific">Aphanothece sacrum FPU1</name>
    <dbReference type="NCBI Taxonomy" id="1920663"/>
    <lineage>
        <taxon>Bacteria</taxon>
        <taxon>Bacillati</taxon>
        <taxon>Cyanobacteriota</taxon>
        <taxon>Cyanophyceae</taxon>
        <taxon>Oscillatoriophycideae</taxon>
        <taxon>Chroococcales</taxon>
        <taxon>Aphanothecaceae</taxon>
        <taxon>Aphanothece</taxon>
    </lineage>
</organism>
<evidence type="ECO:0000313" key="18">
    <source>
        <dbReference type="EMBL" id="GBF79496.1"/>
    </source>
</evidence>
<comment type="similarity">
    <text evidence="4">Belongs to the PEP-utilizing enzyme family.</text>
</comment>
<dbReference type="EC" id="2.7.9.2" evidence="5"/>
<dbReference type="InterPro" id="IPR000121">
    <property type="entry name" value="PEP_util_C"/>
</dbReference>
<feature type="domain" description="Pyruvate phosphate dikinase AMP/ATP-binding" evidence="16">
    <location>
        <begin position="17"/>
        <end position="302"/>
    </location>
</feature>
<dbReference type="Gene3D" id="3.30.470.20">
    <property type="entry name" value="ATP-grasp fold, B domain"/>
    <property type="match status" value="1"/>
</dbReference>
<feature type="domain" description="PEP-utilising enzyme C-terminal" evidence="17">
    <location>
        <begin position="477"/>
        <end position="752"/>
    </location>
</feature>
<dbReference type="PANTHER" id="PTHR43030:SF1">
    <property type="entry name" value="PHOSPHOENOLPYRUVATE SYNTHASE"/>
    <property type="match status" value="1"/>
</dbReference>
<evidence type="ECO:0000256" key="2">
    <source>
        <dbReference type="ARBA" id="ARBA00002988"/>
    </source>
</evidence>
<evidence type="ECO:0000259" key="16">
    <source>
        <dbReference type="Pfam" id="PF01326"/>
    </source>
</evidence>
<evidence type="ECO:0000259" key="15">
    <source>
        <dbReference type="Pfam" id="PF00391"/>
    </source>
</evidence>
<dbReference type="PROSITE" id="PS00370">
    <property type="entry name" value="PEP_ENZYMES_PHOS_SITE"/>
    <property type="match status" value="1"/>
</dbReference>
<dbReference type="SUPFAM" id="SSF51621">
    <property type="entry name" value="Phosphoenolpyruvate/pyruvate domain"/>
    <property type="match status" value="1"/>
</dbReference>
<evidence type="ECO:0000256" key="10">
    <source>
        <dbReference type="ARBA" id="ARBA00022777"/>
    </source>
</evidence>
<dbReference type="InterPro" id="IPR015813">
    <property type="entry name" value="Pyrv/PenolPyrv_kinase-like_dom"/>
</dbReference>
<dbReference type="Gene3D" id="3.30.1490.20">
    <property type="entry name" value="ATP-grasp fold, A domain"/>
    <property type="match status" value="1"/>
</dbReference>
<dbReference type="InterPro" id="IPR040442">
    <property type="entry name" value="Pyrv_kinase-like_dom_sf"/>
</dbReference>
<keyword evidence="9" id="KW-0547">Nucleotide-binding</keyword>
<evidence type="ECO:0000256" key="13">
    <source>
        <dbReference type="ARBA" id="ARBA00033470"/>
    </source>
</evidence>
<evidence type="ECO:0000256" key="7">
    <source>
        <dbReference type="ARBA" id="ARBA00022679"/>
    </source>
</evidence>
<feature type="domain" description="PEP-utilising enzyme mobile" evidence="15">
    <location>
        <begin position="376"/>
        <end position="444"/>
    </location>
</feature>
<evidence type="ECO:0000256" key="8">
    <source>
        <dbReference type="ARBA" id="ARBA00022723"/>
    </source>
</evidence>
<keyword evidence="19" id="KW-1185">Reference proteome</keyword>
<keyword evidence="12" id="KW-0460">Magnesium</keyword>
<dbReference type="InterPro" id="IPR006319">
    <property type="entry name" value="PEP_synth"/>
</dbReference>
<name>A0A401IE29_APHSA</name>
<reference evidence="19" key="1">
    <citation type="submission" date="2017-05" db="EMBL/GenBank/DDBJ databases">
        <title>Physiological properties and genetic analysis related to exopolysaccharide production of fresh-water unicellular cyanobacterium Aphanothece sacrum, Suizenji Nori, that has been cultured as a food source in Japan.</title>
        <authorList>
            <person name="Kanesaki Y."/>
            <person name="Yoshikawa S."/>
            <person name="Ohki K."/>
        </authorList>
    </citation>
    <scope>NUCLEOTIDE SEQUENCE [LARGE SCALE GENOMIC DNA]</scope>
    <source>
        <strain evidence="19">FPU1</strain>
    </source>
</reference>
<dbReference type="GO" id="GO:0006094">
    <property type="term" value="P:gluconeogenesis"/>
    <property type="evidence" value="ECO:0007669"/>
    <property type="project" value="UniProtKB-UniPathway"/>
</dbReference>
<dbReference type="InterPro" id="IPR002192">
    <property type="entry name" value="PPDK_AMP/ATP-bd"/>
</dbReference>
<evidence type="ECO:0000256" key="5">
    <source>
        <dbReference type="ARBA" id="ARBA00011996"/>
    </source>
</evidence>
<dbReference type="GO" id="GO:0005524">
    <property type="term" value="F:ATP binding"/>
    <property type="evidence" value="ECO:0007669"/>
    <property type="project" value="UniProtKB-KW"/>
</dbReference>
<comment type="catalytic activity">
    <reaction evidence="14">
        <text>pyruvate + ATP + H2O = phosphoenolpyruvate + AMP + phosphate + 2 H(+)</text>
        <dbReference type="Rhea" id="RHEA:11364"/>
        <dbReference type="ChEBI" id="CHEBI:15361"/>
        <dbReference type="ChEBI" id="CHEBI:15377"/>
        <dbReference type="ChEBI" id="CHEBI:15378"/>
        <dbReference type="ChEBI" id="CHEBI:30616"/>
        <dbReference type="ChEBI" id="CHEBI:43474"/>
        <dbReference type="ChEBI" id="CHEBI:58702"/>
        <dbReference type="ChEBI" id="CHEBI:456215"/>
        <dbReference type="EC" id="2.7.9.2"/>
    </reaction>
</comment>
<dbReference type="Gene3D" id="3.20.20.60">
    <property type="entry name" value="Phosphoenolpyruvate-binding domains"/>
    <property type="match status" value="1"/>
</dbReference>
<dbReference type="AlphaFoldDB" id="A0A401IE29"/>
<comment type="function">
    <text evidence="2">Catalyzes the phosphorylation of pyruvate to phosphoenolpyruvate.</text>
</comment>
<evidence type="ECO:0000256" key="12">
    <source>
        <dbReference type="ARBA" id="ARBA00022842"/>
    </source>
</evidence>
<protein>
    <recommendedName>
        <fullName evidence="6">Phosphoenolpyruvate synthase</fullName>
        <ecNumber evidence="5">2.7.9.2</ecNumber>
    </recommendedName>
    <alternativeName>
        <fullName evidence="13">Pyruvate, water dikinase</fullName>
    </alternativeName>
</protein>
<dbReference type="SUPFAM" id="SSF56059">
    <property type="entry name" value="Glutathione synthetase ATP-binding domain-like"/>
    <property type="match status" value="1"/>
</dbReference>
<dbReference type="Pfam" id="PF01326">
    <property type="entry name" value="PPDK_N"/>
    <property type="match status" value="1"/>
</dbReference>